<proteinExistence type="predicted"/>
<dbReference type="PIRSF" id="PIRSF007663">
    <property type="entry name" value="UCP007663"/>
    <property type="match status" value="1"/>
</dbReference>
<feature type="domain" description="Alpha fucosidase A-like C-terminal" evidence="2">
    <location>
        <begin position="762"/>
        <end position="820"/>
    </location>
</feature>
<comment type="caution">
    <text evidence="4">The sequence shown here is derived from an EMBL/GenBank/DDBJ whole genome shotgun (WGS) entry which is preliminary data.</text>
</comment>
<protein>
    <submittedName>
        <fullName evidence="4">Alpha/beta hydrolase</fullName>
    </submittedName>
</protein>
<dbReference type="SUPFAM" id="SSF48208">
    <property type="entry name" value="Six-hairpin glycosidases"/>
    <property type="match status" value="1"/>
</dbReference>
<evidence type="ECO:0000259" key="1">
    <source>
        <dbReference type="Pfam" id="PF14498"/>
    </source>
</evidence>
<gene>
    <name evidence="4" type="ORF">CUD01_21010</name>
</gene>
<evidence type="ECO:0000259" key="2">
    <source>
        <dbReference type="Pfam" id="PF21307"/>
    </source>
</evidence>
<keyword evidence="5" id="KW-1185">Reference proteome</keyword>
<name>A0A4Y3KCD8_CELUD</name>
<dbReference type="RefSeq" id="WP_141320973.1">
    <property type="nucleotide sequence ID" value="NZ_BJLP01000034.1"/>
</dbReference>
<evidence type="ECO:0000313" key="4">
    <source>
        <dbReference type="EMBL" id="GEA81657.1"/>
    </source>
</evidence>
<accession>A0A4Y3KCD8</accession>
<evidence type="ECO:0000259" key="3">
    <source>
        <dbReference type="Pfam" id="PF22124"/>
    </source>
</evidence>
<dbReference type="InterPro" id="IPR027414">
    <property type="entry name" value="GH95_N_dom"/>
</dbReference>
<evidence type="ECO:0000313" key="5">
    <source>
        <dbReference type="Proteomes" id="UP000315842"/>
    </source>
</evidence>
<dbReference type="Pfam" id="PF22124">
    <property type="entry name" value="Glyco_hydro_95_cat"/>
    <property type="match status" value="1"/>
</dbReference>
<dbReference type="InterPro" id="IPR049053">
    <property type="entry name" value="AFCA-like_C"/>
</dbReference>
<dbReference type="GO" id="GO:0004560">
    <property type="term" value="F:alpha-L-fucosidase activity"/>
    <property type="evidence" value="ECO:0007669"/>
    <property type="project" value="InterPro"/>
</dbReference>
<dbReference type="InterPro" id="IPR054363">
    <property type="entry name" value="GH95_cat"/>
</dbReference>
<dbReference type="GO" id="GO:0005975">
    <property type="term" value="P:carbohydrate metabolic process"/>
    <property type="evidence" value="ECO:0007669"/>
    <property type="project" value="InterPro"/>
</dbReference>
<dbReference type="AlphaFoldDB" id="A0A4Y3KCD8"/>
<feature type="domain" description="Glycosyl hydrolase family 95 N-terminal" evidence="1">
    <location>
        <begin position="7"/>
        <end position="298"/>
    </location>
</feature>
<sequence>MSGGDRLRFTGPARRWVEAFPVGNGRLGAMVHGGVRDARVQVNDATAWSGHPDGPARALADLRARGVGPGTLARLRDAVADGRHDEAAALLGSLQGPYAQAYQPFADLWADVLPDDGGADDGAADDGAADDGRAADFVYRGRALDLRDGLVTERLTTPRAGAPGELDVRWFASAPDGCLHGRWRATGTRFTLALRLVGAHPGPAAVETDAVGLDAVGLDAGDPDAVGPDVVRVLVELPFDVAPPHEQVVPGVTRHGPARTLVGAAVLRVASDGRLTSARDGVRVTGATWVEAVLATATTSRWPDPGPLRAPGDALADATRAASAALARGTADGDLAERRHVADHRALADATTLSFGAPVDLVLPDAIDEVRGVPLAQRAQAAFAFGRYLLMASSRPGAPPVTLQGRWMDEHRPPWSSAYTLNINLQMAYWAAEPTGLGACVGPLVDLVRLLAFQGTAVARELYGCDGWVAHHNSDVWGWALPVGRGQGDPAWAGWWMGGVWLCRHLWDRYAYSLDEDVLREVWPVLRGAAAFALDWLVPDGAGGLVPSPSSSPENERLVDGRPVALCAGSTMDVALVRDLLTHCLEAVDVLGLDEPLVPRWADALERLPRPGAGAGGLLREWPDDAPARDPHHRHLSHLVGLYPLDELLGDTARSPREHASGPAVPGSGRHVAEAARASLDARGPGSTGWSMAWKAALRARLGDGPALESVLADALLPARGDGPTAGGLLPNLFSTHPPFQVDGNLGLVAAIAEALVSATRTRVRVLPALPSSWPDGAVVGVRAPGALTLDVRWSAGRLVEVVLHPGRDEEREVEHAGTVRRVRLRAGRATRLGPGLVDRAG</sequence>
<reference evidence="4 5" key="1">
    <citation type="submission" date="2019-06" db="EMBL/GenBank/DDBJ databases">
        <title>Whole genome shotgun sequence of Cellulomonas uda NBRC 3747.</title>
        <authorList>
            <person name="Hosoyama A."/>
            <person name="Uohara A."/>
            <person name="Ohji S."/>
            <person name="Ichikawa N."/>
        </authorList>
    </citation>
    <scope>NUCLEOTIDE SEQUENCE [LARGE SCALE GENOMIC DNA]</scope>
    <source>
        <strain evidence="4 5">NBRC 3747</strain>
    </source>
</reference>
<dbReference type="EMBL" id="BJLP01000034">
    <property type="protein sequence ID" value="GEA81657.1"/>
    <property type="molecule type" value="Genomic_DNA"/>
</dbReference>
<dbReference type="InterPro" id="IPR008928">
    <property type="entry name" value="6-hairpin_glycosidase_sf"/>
</dbReference>
<dbReference type="Pfam" id="PF14498">
    <property type="entry name" value="Glyco_hyd_65N_2"/>
    <property type="match status" value="1"/>
</dbReference>
<keyword evidence="4" id="KW-0378">Hydrolase</keyword>
<dbReference type="PANTHER" id="PTHR31084:SF0">
    <property type="entry name" value="ALPHA-L-FUCOSIDASE 2"/>
    <property type="match status" value="1"/>
</dbReference>
<dbReference type="InterPro" id="IPR012341">
    <property type="entry name" value="6hp_glycosidase-like_sf"/>
</dbReference>
<dbReference type="Proteomes" id="UP000315842">
    <property type="component" value="Unassembled WGS sequence"/>
</dbReference>
<dbReference type="Pfam" id="PF21307">
    <property type="entry name" value="Glyco_hydro_95_C"/>
    <property type="match status" value="1"/>
</dbReference>
<feature type="domain" description="Glycosyl hydrolase family 95 catalytic" evidence="3">
    <location>
        <begin position="337"/>
        <end position="756"/>
    </location>
</feature>
<organism evidence="4 5">
    <name type="scientific">Cellulomonas uda</name>
    <dbReference type="NCBI Taxonomy" id="1714"/>
    <lineage>
        <taxon>Bacteria</taxon>
        <taxon>Bacillati</taxon>
        <taxon>Actinomycetota</taxon>
        <taxon>Actinomycetes</taxon>
        <taxon>Micrococcales</taxon>
        <taxon>Cellulomonadaceae</taxon>
        <taxon>Cellulomonas</taxon>
    </lineage>
</organism>
<dbReference type="PANTHER" id="PTHR31084">
    <property type="entry name" value="ALPHA-L-FUCOSIDASE 2"/>
    <property type="match status" value="1"/>
</dbReference>
<dbReference type="InterPro" id="IPR016518">
    <property type="entry name" value="Alpha-L-fucosidase"/>
</dbReference>
<dbReference type="Gene3D" id="1.50.10.10">
    <property type="match status" value="1"/>
</dbReference>